<dbReference type="GO" id="GO:1990281">
    <property type="term" value="C:efflux pump complex"/>
    <property type="evidence" value="ECO:0007669"/>
    <property type="project" value="TreeGrafter"/>
</dbReference>
<dbReference type="InterPro" id="IPR003423">
    <property type="entry name" value="OMP_efflux"/>
</dbReference>
<dbReference type="OrthoDB" id="9811587at2"/>
<feature type="chain" id="PRO_5017680192" evidence="8">
    <location>
        <begin position="23"/>
        <end position="446"/>
    </location>
</feature>
<keyword evidence="4" id="KW-1134">Transmembrane beta strand</keyword>
<dbReference type="SUPFAM" id="SSF56954">
    <property type="entry name" value="Outer membrane efflux proteins (OEP)"/>
    <property type="match status" value="1"/>
</dbReference>
<sequence length="446" mass="50183">MKPGKALMICYAVVSMSLNSLAQNTPMTLKQCVDTAIANNVDVVRKDLQSQRERITLKQSRNNLIPTLGGNIDHTAYQGRSIDPVTNSYVQQSYTSAGYSAGTDVTLFNGFRLINNIKSAQYAWEASRLELQQQKDQLMLDVILAYLDILTNEDLVEQSKKQLEVSSKQVERLDILNKEGAIKPSDLYDLKGQLADNKIALINNQNALNRAKLTLAQLMNQPYREDLTVEKLTAEQFAKDYAGTAGDIYNVALQQMAIVKAADLRVKSAEKNVKAIRGGYFPSIGFGAGINTNFSSLAQDANNVKIKYYDQLSNNYRTNFGVGISIPILNNFRVRNNVALAKINLKDFDVLTQTMRIQLKQNIERDHLNMEASLNRYNALVDQVASYTESFRVAEVRFNEGAATSVDYVIAKNNMDRANINLIIARYDYVLRTKILDYYQGKMLYQ</sequence>
<keyword evidence="3" id="KW-0813">Transport</keyword>
<feature type="signal peptide" evidence="8">
    <location>
        <begin position="1"/>
        <end position="22"/>
    </location>
</feature>
<evidence type="ECO:0000256" key="3">
    <source>
        <dbReference type="ARBA" id="ARBA00022448"/>
    </source>
</evidence>
<reference evidence="9 10" key="1">
    <citation type="submission" date="2018-09" db="EMBL/GenBank/DDBJ databases">
        <title>Genome sequencing of strain 6GH32-13.</title>
        <authorList>
            <person name="Weon H.-Y."/>
            <person name="Heo J."/>
            <person name="Kwon S.-W."/>
        </authorList>
    </citation>
    <scope>NUCLEOTIDE SEQUENCE [LARGE SCALE GENOMIC DNA]</scope>
    <source>
        <strain evidence="9 10">5GH32-13</strain>
    </source>
</reference>
<dbReference type="Proteomes" id="UP000263900">
    <property type="component" value="Chromosome"/>
</dbReference>
<dbReference type="GO" id="GO:0015288">
    <property type="term" value="F:porin activity"/>
    <property type="evidence" value="ECO:0007669"/>
    <property type="project" value="TreeGrafter"/>
</dbReference>
<evidence type="ECO:0000313" key="9">
    <source>
        <dbReference type="EMBL" id="AXY74900.1"/>
    </source>
</evidence>
<gene>
    <name evidence="9" type="ORF">D3H65_13280</name>
</gene>
<keyword evidence="7" id="KW-0998">Cell outer membrane</keyword>
<evidence type="ECO:0000313" key="10">
    <source>
        <dbReference type="Proteomes" id="UP000263900"/>
    </source>
</evidence>
<evidence type="ECO:0000256" key="8">
    <source>
        <dbReference type="SAM" id="SignalP"/>
    </source>
</evidence>
<evidence type="ECO:0000256" key="5">
    <source>
        <dbReference type="ARBA" id="ARBA00022692"/>
    </source>
</evidence>
<accession>A0A3B7MPC0</accession>
<dbReference type="PANTHER" id="PTHR30026">
    <property type="entry name" value="OUTER MEMBRANE PROTEIN TOLC"/>
    <property type="match status" value="1"/>
</dbReference>
<keyword evidence="10" id="KW-1185">Reference proteome</keyword>
<dbReference type="Pfam" id="PF02321">
    <property type="entry name" value="OEP"/>
    <property type="match status" value="2"/>
</dbReference>
<dbReference type="AlphaFoldDB" id="A0A3B7MPC0"/>
<keyword evidence="6" id="KW-0472">Membrane</keyword>
<comment type="similarity">
    <text evidence="2">Belongs to the outer membrane factor (OMF) (TC 1.B.17) family.</text>
</comment>
<dbReference type="Gene3D" id="1.20.1600.10">
    <property type="entry name" value="Outer membrane efflux proteins (OEP)"/>
    <property type="match status" value="1"/>
</dbReference>
<dbReference type="KEGG" id="pseg:D3H65_13280"/>
<dbReference type="GO" id="GO:0015562">
    <property type="term" value="F:efflux transmembrane transporter activity"/>
    <property type="evidence" value="ECO:0007669"/>
    <property type="project" value="InterPro"/>
</dbReference>
<evidence type="ECO:0000256" key="4">
    <source>
        <dbReference type="ARBA" id="ARBA00022452"/>
    </source>
</evidence>
<dbReference type="GO" id="GO:0009279">
    <property type="term" value="C:cell outer membrane"/>
    <property type="evidence" value="ECO:0007669"/>
    <property type="project" value="UniProtKB-SubCell"/>
</dbReference>
<protein>
    <submittedName>
        <fullName evidence="9">TolC family protein</fullName>
    </submittedName>
</protein>
<name>A0A3B7MPC0_9BACT</name>
<dbReference type="PANTHER" id="PTHR30026:SF20">
    <property type="entry name" value="OUTER MEMBRANE PROTEIN TOLC"/>
    <property type="match status" value="1"/>
</dbReference>
<comment type="subcellular location">
    <subcellularLocation>
        <location evidence="1">Cell outer membrane</location>
    </subcellularLocation>
</comment>
<evidence type="ECO:0000256" key="1">
    <source>
        <dbReference type="ARBA" id="ARBA00004442"/>
    </source>
</evidence>
<organism evidence="9 10">
    <name type="scientific">Paraflavitalea soli</name>
    <dbReference type="NCBI Taxonomy" id="2315862"/>
    <lineage>
        <taxon>Bacteria</taxon>
        <taxon>Pseudomonadati</taxon>
        <taxon>Bacteroidota</taxon>
        <taxon>Chitinophagia</taxon>
        <taxon>Chitinophagales</taxon>
        <taxon>Chitinophagaceae</taxon>
        <taxon>Paraflavitalea</taxon>
    </lineage>
</organism>
<dbReference type="InterPro" id="IPR051906">
    <property type="entry name" value="TolC-like"/>
</dbReference>
<dbReference type="RefSeq" id="WP_119050783.1">
    <property type="nucleotide sequence ID" value="NZ_CP032157.1"/>
</dbReference>
<keyword evidence="8" id="KW-0732">Signal</keyword>
<evidence type="ECO:0000256" key="6">
    <source>
        <dbReference type="ARBA" id="ARBA00023136"/>
    </source>
</evidence>
<keyword evidence="5" id="KW-0812">Transmembrane</keyword>
<evidence type="ECO:0000256" key="2">
    <source>
        <dbReference type="ARBA" id="ARBA00007613"/>
    </source>
</evidence>
<proteinExistence type="inferred from homology"/>
<evidence type="ECO:0000256" key="7">
    <source>
        <dbReference type="ARBA" id="ARBA00023237"/>
    </source>
</evidence>
<dbReference type="EMBL" id="CP032157">
    <property type="protein sequence ID" value="AXY74900.1"/>
    <property type="molecule type" value="Genomic_DNA"/>
</dbReference>